<dbReference type="Gene3D" id="2.40.30.170">
    <property type="match status" value="1"/>
</dbReference>
<evidence type="ECO:0000313" key="7">
    <source>
        <dbReference type="Proteomes" id="UP000198862"/>
    </source>
</evidence>
<sequence>MSAIQGTGAQDSIIETNSSLKTRIVYFILVLLIIIITSLSLPAFSKWMLSEHTVSQTRIQTAKVKFGSFTRDFSVQARVVAGVKPKLYSPSQGVVTFMVSPGDKVNKSQVIAKIHSPELENLYEQAQTRLSKYKTQLARQKIQAKRSVLEAEKLADQALVKLNAAKREMKRSDEAESKSLISDIDFQKAKDDLQNAQLEYKHAIKESALALESLEFEVQSSDHEVINQALKVKNLKRQVKALNITSPVTGMIGTRFIEQKSAVNKHQAIMNVIELENFELVASIPESYADDLALGMKTEIIHNGKNITGELVGIAPEVINNKVEGRIRFSDKLPMGLRQNQRLTTRILFEEINDVFYLPRGAFIDGNGGREAYLIKDEVAYKTKIKIGAKSLSKVEIISGLKSGDEVVVSQLAPFNNAQQVAITQ</sequence>
<organism evidence="6 7">
    <name type="scientific">Pseudoalteromonas denitrificans DSM 6059</name>
    <dbReference type="NCBI Taxonomy" id="1123010"/>
    <lineage>
        <taxon>Bacteria</taxon>
        <taxon>Pseudomonadati</taxon>
        <taxon>Pseudomonadota</taxon>
        <taxon>Gammaproteobacteria</taxon>
        <taxon>Alteromonadales</taxon>
        <taxon>Pseudoalteromonadaceae</taxon>
        <taxon>Pseudoalteromonas</taxon>
    </lineage>
</organism>
<dbReference type="Pfam" id="PF25967">
    <property type="entry name" value="RND-MFP_C"/>
    <property type="match status" value="1"/>
</dbReference>
<keyword evidence="4" id="KW-0812">Transmembrane</keyword>
<dbReference type="AlphaFoldDB" id="A0A1I1NAS7"/>
<evidence type="ECO:0000256" key="2">
    <source>
        <dbReference type="ARBA" id="ARBA00023054"/>
    </source>
</evidence>
<dbReference type="PANTHER" id="PTHR32347:SF14">
    <property type="entry name" value="EFFLUX SYSTEM COMPONENT YKNX-RELATED"/>
    <property type="match status" value="1"/>
</dbReference>
<feature type="coiled-coil region" evidence="3">
    <location>
        <begin position="116"/>
        <end position="206"/>
    </location>
</feature>
<dbReference type="InterPro" id="IPR050465">
    <property type="entry name" value="UPF0194_transport"/>
</dbReference>
<dbReference type="STRING" id="1123010.SAMN02745724_02940"/>
<dbReference type="RefSeq" id="WP_091985489.1">
    <property type="nucleotide sequence ID" value="NZ_FOLO01000023.1"/>
</dbReference>
<name>A0A1I1NAS7_9GAMM</name>
<feature type="transmembrane region" description="Helical" evidence="4">
    <location>
        <begin position="24"/>
        <end position="44"/>
    </location>
</feature>
<protein>
    <submittedName>
        <fullName evidence="6">HlyD family secretion protein</fullName>
    </submittedName>
</protein>
<keyword evidence="4" id="KW-0472">Membrane</keyword>
<dbReference type="Proteomes" id="UP000198862">
    <property type="component" value="Unassembled WGS sequence"/>
</dbReference>
<evidence type="ECO:0000256" key="4">
    <source>
        <dbReference type="SAM" id="Phobius"/>
    </source>
</evidence>
<dbReference type="Gene3D" id="2.40.420.20">
    <property type="match status" value="1"/>
</dbReference>
<dbReference type="OrthoDB" id="5752864at2"/>
<dbReference type="Gene3D" id="2.40.50.100">
    <property type="match status" value="1"/>
</dbReference>
<dbReference type="Gene3D" id="1.10.287.470">
    <property type="entry name" value="Helix hairpin bin"/>
    <property type="match status" value="1"/>
</dbReference>
<evidence type="ECO:0000256" key="1">
    <source>
        <dbReference type="ARBA" id="ARBA00004196"/>
    </source>
</evidence>
<gene>
    <name evidence="6" type="ORF">SAMN02745724_02940</name>
</gene>
<proteinExistence type="predicted"/>
<feature type="domain" description="Multidrug resistance protein MdtA-like C-terminal permuted SH3" evidence="5">
    <location>
        <begin position="359"/>
        <end position="412"/>
    </location>
</feature>
<dbReference type="PANTHER" id="PTHR32347">
    <property type="entry name" value="EFFLUX SYSTEM COMPONENT YKNX-RELATED"/>
    <property type="match status" value="1"/>
</dbReference>
<keyword evidence="2 3" id="KW-0175">Coiled coil</keyword>
<reference evidence="6 7" key="1">
    <citation type="submission" date="2016-10" db="EMBL/GenBank/DDBJ databases">
        <authorList>
            <person name="de Groot N.N."/>
        </authorList>
    </citation>
    <scope>NUCLEOTIDE SEQUENCE [LARGE SCALE GENOMIC DNA]</scope>
    <source>
        <strain evidence="6 7">DSM 6059</strain>
    </source>
</reference>
<evidence type="ECO:0000313" key="6">
    <source>
        <dbReference type="EMBL" id="SFC92578.1"/>
    </source>
</evidence>
<accession>A0A1I1NAS7</accession>
<evidence type="ECO:0000259" key="5">
    <source>
        <dbReference type="Pfam" id="PF25967"/>
    </source>
</evidence>
<evidence type="ECO:0000256" key="3">
    <source>
        <dbReference type="SAM" id="Coils"/>
    </source>
</evidence>
<comment type="subcellular location">
    <subcellularLocation>
        <location evidence="1">Cell envelope</location>
    </subcellularLocation>
</comment>
<keyword evidence="7" id="KW-1185">Reference proteome</keyword>
<dbReference type="GO" id="GO:0030313">
    <property type="term" value="C:cell envelope"/>
    <property type="evidence" value="ECO:0007669"/>
    <property type="project" value="UniProtKB-SubCell"/>
</dbReference>
<dbReference type="EMBL" id="FOLO01000023">
    <property type="protein sequence ID" value="SFC92578.1"/>
    <property type="molecule type" value="Genomic_DNA"/>
</dbReference>
<keyword evidence="4" id="KW-1133">Transmembrane helix</keyword>
<dbReference type="InterPro" id="IPR058627">
    <property type="entry name" value="MdtA-like_C"/>
</dbReference>